<evidence type="ECO:0000256" key="8">
    <source>
        <dbReference type="ARBA" id="ARBA00022801"/>
    </source>
</evidence>
<dbReference type="GO" id="GO:0046872">
    <property type="term" value="F:metal ion binding"/>
    <property type="evidence" value="ECO:0007669"/>
    <property type="project" value="UniProtKB-KW"/>
</dbReference>
<accession>A0A139JPY3</accession>
<dbReference type="EMBL" id="LTBM01000023">
    <property type="protein sequence ID" value="KXT29032.1"/>
    <property type="molecule type" value="Genomic_DNA"/>
</dbReference>
<evidence type="ECO:0000313" key="12">
    <source>
        <dbReference type="EMBL" id="KXT29032.1"/>
    </source>
</evidence>
<dbReference type="GO" id="GO:0016787">
    <property type="term" value="F:hydrolase activity"/>
    <property type="evidence" value="ECO:0007669"/>
    <property type="project" value="UniProtKB-KW"/>
</dbReference>
<name>A0A139JPY3_9MOLU</name>
<dbReference type="PATRIC" id="fig|203274.3.peg.295"/>
<dbReference type="GO" id="GO:0016779">
    <property type="term" value="F:nucleotidyltransferase activity"/>
    <property type="evidence" value="ECO:0007669"/>
    <property type="project" value="UniProtKB-KW"/>
</dbReference>
<protein>
    <submittedName>
        <fullName evidence="12">Geminivirus Rep catalytic domain protein</fullName>
    </submittedName>
</protein>
<evidence type="ECO:0000256" key="4">
    <source>
        <dbReference type="ARBA" id="ARBA00022722"/>
    </source>
</evidence>
<keyword evidence="8" id="KW-0378">Hydrolase</keyword>
<dbReference type="SUPFAM" id="SSF55464">
    <property type="entry name" value="Origin of replication-binding domain, RBD-like"/>
    <property type="match status" value="1"/>
</dbReference>
<evidence type="ECO:0000259" key="11">
    <source>
        <dbReference type="PROSITE" id="PS52020"/>
    </source>
</evidence>
<evidence type="ECO:0000256" key="2">
    <source>
        <dbReference type="ARBA" id="ARBA00022695"/>
    </source>
</evidence>
<evidence type="ECO:0000256" key="10">
    <source>
        <dbReference type="ARBA" id="ARBA00023125"/>
    </source>
</evidence>
<dbReference type="RefSeq" id="WP_066540756.1">
    <property type="nucleotide sequence ID" value="NZ_LTBM01000023.1"/>
</dbReference>
<dbReference type="AlphaFoldDB" id="A0A139JPY3"/>
<dbReference type="PROSITE" id="PS52020">
    <property type="entry name" value="CRESS_DNA_REP"/>
    <property type="match status" value="1"/>
</dbReference>
<sequence>MKTNLFSLAILPQKEKNDLKNALVVSQKNKKSKPYRMHSRNIGFTYPNLSLSKEEVQKIFIQKFIKESRKRKKKIYYKALRISRELHEDGEPHIHILIQLNKKTEFCNAREFFALPTFNKNNELEMKYCSFERYFAQSTPEHWYRYIGAYGDVLDDGIFKFKQFSNKQKIDDFIYAAHLKASELKKILLKNEISAFEAEKALNQYLQELDVVIYYKQFPIRDRVIQENFYPKSPSVVKRVIEHSLQTFRLYHEKVQLIIKTFKEQFNSKSPLTIVLEGLTQIGKTDLAELIVQEELKVPYNYTKIDFNFSRENYNDSYKICIYDDMGMEEVNSKKLMHALIAGRGSFQTREPYGKKRTISGNKLNIFIVNRNKSFKGWIEKNKEWKRFEHEYVEPNVIIIDLFKDFKKDYPLFYKPEEIKEMNLYKDKLKGVNGRSSEILAKLMFGDGKVEVIKE</sequence>
<gene>
    <name evidence="12" type="ORF">AXA84_0446</name>
</gene>
<evidence type="ECO:0000256" key="3">
    <source>
        <dbReference type="ARBA" id="ARBA00022705"/>
    </source>
</evidence>
<comment type="caution">
    <text evidence="12">The sequence shown here is derived from an EMBL/GenBank/DDBJ whole genome shotgun (WGS) entry which is preliminary data.</text>
</comment>
<reference evidence="12 13" key="1">
    <citation type="submission" date="2016-02" db="EMBL/GenBank/DDBJ databases">
        <title>A draft genome sequence of Candidatus Phytoplasma oryzae strain Mbita1, the causative agent of Napier Grass stunt disease in Kenya.</title>
        <authorList>
            <person name="Fischer A."/>
            <person name="Santa-Cruz I."/>
            <person name="Wambua L."/>
            <person name="Olds C."/>
            <person name="Midega C."/>
            <person name="Dickinson M."/>
            <person name="Kawicha P."/>
            <person name="Khan Z."/>
            <person name="Masiga D."/>
            <person name="Jores J."/>
            <person name="Bernd S."/>
        </authorList>
    </citation>
    <scope>NUCLEOTIDE SEQUENCE [LARGE SCALE GENOMIC DNA]</scope>
    <source>
        <strain evidence="12">Mbita1</strain>
    </source>
</reference>
<keyword evidence="7" id="KW-0255">Endonuclease</keyword>
<keyword evidence="6" id="KW-0547">Nucleotide-binding</keyword>
<organism evidence="12 13">
    <name type="scientific">Candidatus Phytoplasma oryzae</name>
    <dbReference type="NCBI Taxonomy" id="203274"/>
    <lineage>
        <taxon>Bacteria</taxon>
        <taxon>Bacillati</taxon>
        <taxon>Mycoplasmatota</taxon>
        <taxon>Mollicutes</taxon>
        <taxon>Acholeplasmatales</taxon>
        <taxon>Acholeplasmataceae</taxon>
        <taxon>Candidatus Phytoplasma</taxon>
        <taxon>16SrXI (Rice yellow dwarf group)</taxon>
    </lineage>
</organism>
<dbReference type="SUPFAM" id="SSF52540">
    <property type="entry name" value="P-loop containing nucleoside triphosphate hydrolases"/>
    <property type="match status" value="1"/>
</dbReference>
<evidence type="ECO:0000256" key="7">
    <source>
        <dbReference type="ARBA" id="ARBA00022759"/>
    </source>
</evidence>
<proteinExistence type="predicted"/>
<keyword evidence="5" id="KW-0479">Metal-binding</keyword>
<evidence type="ECO:0000256" key="6">
    <source>
        <dbReference type="ARBA" id="ARBA00022741"/>
    </source>
</evidence>
<keyword evidence="3" id="KW-0235">DNA replication</keyword>
<dbReference type="GO" id="GO:0000166">
    <property type="term" value="F:nucleotide binding"/>
    <property type="evidence" value="ECO:0007669"/>
    <property type="project" value="UniProtKB-KW"/>
</dbReference>
<dbReference type="OrthoDB" id="386281at2"/>
<evidence type="ECO:0000256" key="5">
    <source>
        <dbReference type="ARBA" id="ARBA00022723"/>
    </source>
</evidence>
<keyword evidence="4" id="KW-0540">Nuclease</keyword>
<evidence type="ECO:0000313" key="13">
    <source>
        <dbReference type="Proteomes" id="UP000070069"/>
    </source>
</evidence>
<feature type="domain" description="CRESS-DNA virus Rep endonuclease" evidence="11">
    <location>
        <begin position="36"/>
        <end position="159"/>
    </location>
</feature>
<evidence type="ECO:0000256" key="1">
    <source>
        <dbReference type="ARBA" id="ARBA00022679"/>
    </source>
</evidence>
<keyword evidence="2" id="KW-0548">Nucleotidyltransferase</keyword>
<dbReference type="GO" id="GO:0006260">
    <property type="term" value="P:DNA replication"/>
    <property type="evidence" value="ECO:0007669"/>
    <property type="project" value="UniProtKB-KW"/>
</dbReference>
<keyword evidence="9" id="KW-0190">Covalent protein-DNA linkage</keyword>
<dbReference type="InterPro" id="IPR049912">
    <property type="entry name" value="CRESS_DNA_REP"/>
</dbReference>
<keyword evidence="10" id="KW-0238">DNA-binding</keyword>
<dbReference type="GO" id="GO:0003677">
    <property type="term" value="F:DNA binding"/>
    <property type="evidence" value="ECO:0007669"/>
    <property type="project" value="UniProtKB-KW"/>
</dbReference>
<dbReference type="GO" id="GO:0004519">
    <property type="term" value="F:endonuclease activity"/>
    <property type="evidence" value="ECO:0007669"/>
    <property type="project" value="UniProtKB-KW"/>
</dbReference>
<keyword evidence="1" id="KW-0808">Transferase</keyword>
<dbReference type="InterPro" id="IPR027417">
    <property type="entry name" value="P-loop_NTPase"/>
</dbReference>
<dbReference type="Gene3D" id="3.40.1310.20">
    <property type="match status" value="1"/>
</dbReference>
<dbReference type="Proteomes" id="UP000070069">
    <property type="component" value="Unassembled WGS sequence"/>
</dbReference>
<dbReference type="Pfam" id="PF00799">
    <property type="entry name" value="Gemini_AL1"/>
    <property type="match status" value="1"/>
</dbReference>
<evidence type="ECO:0000256" key="9">
    <source>
        <dbReference type="ARBA" id="ARBA00023124"/>
    </source>
</evidence>